<gene>
    <name evidence="3" type="ORF">C8J55DRAFT_406157</name>
</gene>
<dbReference type="Gene3D" id="1.25.10.10">
    <property type="entry name" value="Leucine-rich Repeat Variant"/>
    <property type="match status" value="1"/>
</dbReference>
<dbReference type="AlphaFoldDB" id="A0A9W8ZYF0"/>
<name>A0A9W8ZYF0_9AGAR</name>
<reference evidence="3" key="2">
    <citation type="journal article" date="2023" name="Proc. Natl. Acad. Sci. U.S.A.">
        <title>A global phylogenomic analysis of the shiitake genus Lentinula.</title>
        <authorList>
            <person name="Sierra-Patev S."/>
            <person name="Min B."/>
            <person name="Naranjo-Ortiz M."/>
            <person name="Looney B."/>
            <person name="Konkel Z."/>
            <person name="Slot J.C."/>
            <person name="Sakamoto Y."/>
            <person name="Steenwyk J.L."/>
            <person name="Rokas A."/>
            <person name="Carro J."/>
            <person name="Camarero S."/>
            <person name="Ferreira P."/>
            <person name="Molpeceres G."/>
            <person name="Ruiz-Duenas F.J."/>
            <person name="Serrano A."/>
            <person name="Henrissat B."/>
            <person name="Drula E."/>
            <person name="Hughes K.W."/>
            <person name="Mata J.L."/>
            <person name="Ishikawa N.K."/>
            <person name="Vargas-Isla R."/>
            <person name="Ushijima S."/>
            <person name="Smith C.A."/>
            <person name="Donoghue J."/>
            <person name="Ahrendt S."/>
            <person name="Andreopoulos W."/>
            <person name="He G."/>
            <person name="LaButti K."/>
            <person name="Lipzen A."/>
            <person name="Ng V."/>
            <person name="Riley R."/>
            <person name="Sandor L."/>
            <person name="Barry K."/>
            <person name="Martinez A.T."/>
            <person name="Xiao Y."/>
            <person name="Gibbons J.G."/>
            <person name="Terashima K."/>
            <person name="Grigoriev I.V."/>
            <person name="Hibbett D."/>
        </authorList>
    </citation>
    <scope>NUCLEOTIDE SEQUENCE</scope>
    <source>
        <strain evidence="3">Sp2 HRB7682 ss15</strain>
    </source>
</reference>
<comment type="similarity">
    <text evidence="1">Belongs to the exportin family.</text>
</comment>
<dbReference type="InterPro" id="IPR011989">
    <property type="entry name" value="ARM-like"/>
</dbReference>
<dbReference type="GO" id="GO:0000056">
    <property type="term" value="P:ribosomal small subunit export from nucleus"/>
    <property type="evidence" value="ECO:0007669"/>
    <property type="project" value="TreeGrafter"/>
</dbReference>
<dbReference type="InterPro" id="IPR016024">
    <property type="entry name" value="ARM-type_fold"/>
</dbReference>
<evidence type="ECO:0000313" key="3">
    <source>
        <dbReference type="EMBL" id="KAJ4469508.1"/>
    </source>
</evidence>
<accession>A0A9W8ZYF0</accession>
<dbReference type="GO" id="GO:0006611">
    <property type="term" value="P:protein export from nucleus"/>
    <property type="evidence" value="ECO:0007669"/>
    <property type="project" value="InterPro"/>
</dbReference>
<dbReference type="GO" id="GO:0005049">
    <property type="term" value="F:nuclear export signal receptor activity"/>
    <property type="evidence" value="ECO:0007669"/>
    <property type="project" value="InterPro"/>
</dbReference>
<feature type="non-terminal residue" evidence="3">
    <location>
        <position position="59"/>
    </location>
</feature>
<dbReference type="GO" id="GO:0031267">
    <property type="term" value="F:small GTPase binding"/>
    <property type="evidence" value="ECO:0007669"/>
    <property type="project" value="InterPro"/>
</dbReference>
<dbReference type="GO" id="GO:0000055">
    <property type="term" value="P:ribosomal large subunit export from nucleus"/>
    <property type="evidence" value="ECO:0007669"/>
    <property type="project" value="TreeGrafter"/>
</dbReference>
<dbReference type="EMBL" id="JANVFS010000035">
    <property type="protein sequence ID" value="KAJ4469508.1"/>
    <property type="molecule type" value="Genomic_DNA"/>
</dbReference>
<feature type="non-terminal residue" evidence="3">
    <location>
        <position position="1"/>
    </location>
</feature>
<evidence type="ECO:0000313" key="4">
    <source>
        <dbReference type="Proteomes" id="UP001150238"/>
    </source>
</evidence>
<organism evidence="3 4">
    <name type="scientific">Lentinula lateritia</name>
    <dbReference type="NCBI Taxonomy" id="40482"/>
    <lineage>
        <taxon>Eukaryota</taxon>
        <taxon>Fungi</taxon>
        <taxon>Dikarya</taxon>
        <taxon>Basidiomycota</taxon>
        <taxon>Agaricomycotina</taxon>
        <taxon>Agaricomycetes</taxon>
        <taxon>Agaricomycetidae</taxon>
        <taxon>Agaricales</taxon>
        <taxon>Marasmiineae</taxon>
        <taxon>Omphalotaceae</taxon>
        <taxon>Lentinula</taxon>
    </lineage>
</organism>
<dbReference type="GO" id="GO:0005634">
    <property type="term" value="C:nucleus"/>
    <property type="evidence" value="ECO:0007669"/>
    <property type="project" value="TreeGrafter"/>
</dbReference>
<dbReference type="PROSITE" id="PS50166">
    <property type="entry name" value="IMPORTIN_B_NT"/>
    <property type="match status" value="1"/>
</dbReference>
<feature type="domain" description="Importin N-terminal" evidence="2">
    <location>
        <begin position="4"/>
        <end position="59"/>
    </location>
</feature>
<comment type="caution">
    <text evidence="3">The sequence shown here is derived from an EMBL/GenBank/DDBJ whole genome shotgun (WGS) entry which is preliminary data.</text>
</comment>
<dbReference type="PANTHER" id="PTHR11223">
    <property type="entry name" value="EXPORTIN 1/5"/>
    <property type="match status" value="1"/>
</dbReference>
<evidence type="ECO:0000256" key="1">
    <source>
        <dbReference type="ARBA" id="ARBA00009466"/>
    </source>
</evidence>
<reference evidence="3" key="1">
    <citation type="submission" date="2022-08" db="EMBL/GenBank/DDBJ databases">
        <authorList>
            <consortium name="DOE Joint Genome Institute"/>
            <person name="Min B."/>
            <person name="Riley R."/>
            <person name="Sierra-Patev S."/>
            <person name="Naranjo-Ortiz M."/>
            <person name="Looney B."/>
            <person name="Konkel Z."/>
            <person name="Slot J.C."/>
            <person name="Sakamoto Y."/>
            <person name="Steenwyk J.L."/>
            <person name="Rokas A."/>
            <person name="Carro J."/>
            <person name="Camarero S."/>
            <person name="Ferreira P."/>
            <person name="Molpeceres G."/>
            <person name="Ruiz-Duenas F.J."/>
            <person name="Serrano A."/>
            <person name="Henrissat B."/>
            <person name="Drula E."/>
            <person name="Hughes K.W."/>
            <person name="Mata J.L."/>
            <person name="Ishikawa N.K."/>
            <person name="Vargas-Isla R."/>
            <person name="Ushijima S."/>
            <person name="Smith C.A."/>
            <person name="Ahrendt S."/>
            <person name="Andreopoulos W."/>
            <person name="He G."/>
            <person name="Labutti K."/>
            <person name="Lipzen A."/>
            <person name="Ng V."/>
            <person name="Sandor L."/>
            <person name="Barry K."/>
            <person name="Martinez A.T."/>
            <person name="Xiao Y."/>
            <person name="Gibbons J.G."/>
            <person name="Terashima K."/>
            <person name="Hibbett D.S."/>
            <person name="Grigoriev I.V."/>
        </authorList>
    </citation>
    <scope>NUCLEOTIDE SEQUENCE</scope>
    <source>
        <strain evidence="3">Sp2 HRB7682 ss15</strain>
    </source>
</reference>
<dbReference type="SUPFAM" id="SSF48371">
    <property type="entry name" value="ARM repeat"/>
    <property type="match status" value="1"/>
</dbReference>
<protein>
    <recommendedName>
        <fullName evidence="2">Importin N-terminal domain-containing protein</fullName>
    </recommendedName>
</protein>
<dbReference type="Proteomes" id="UP001150238">
    <property type="component" value="Unassembled WGS sequence"/>
</dbReference>
<dbReference type="Pfam" id="PF03810">
    <property type="entry name" value="IBN_N"/>
    <property type="match status" value="1"/>
</dbReference>
<evidence type="ECO:0000259" key="2">
    <source>
        <dbReference type="PROSITE" id="PS50166"/>
    </source>
</evidence>
<sequence length="59" mass="7027">RQATQRALTQFQEHPESWLRVFEILQKSSYPQTKYLGLQILEKVILTRWKSLPDGQRQG</sequence>
<dbReference type="InterPro" id="IPR045065">
    <property type="entry name" value="XPO1/5"/>
</dbReference>
<dbReference type="GO" id="GO:0005737">
    <property type="term" value="C:cytoplasm"/>
    <property type="evidence" value="ECO:0007669"/>
    <property type="project" value="TreeGrafter"/>
</dbReference>
<proteinExistence type="inferred from homology"/>
<dbReference type="InterPro" id="IPR001494">
    <property type="entry name" value="Importin-beta_N"/>
</dbReference>
<dbReference type="PANTHER" id="PTHR11223:SF2">
    <property type="entry name" value="EXPORTIN-1"/>
    <property type="match status" value="1"/>
</dbReference>